<dbReference type="PROSITE" id="PS50104">
    <property type="entry name" value="TIR"/>
    <property type="match status" value="1"/>
</dbReference>
<keyword evidence="9" id="KW-0675">Receptor</keyword>
<dbReference type="SMART" id="SM00369">
    <property type="entry name" value="LRR_TYP"/>
    <property type="match status" value="16"/>
</dbReference>
<feature type="signal peptide" evidence="11">
    <location>
        <begin position="1"/>
        <end position="16"/>
    </location>
</feature>
<evidence type="ECO:0000313" key="15">
    <source>
        <dbReference type="WBParaSite" id="TMUE_1000004651.2"/>
    </source>
</evidence>
<evidence type="ECO:0000256" key="1">
    <source>
        <dbReference type="ARBA" id="ARBA00004479"/>
    </source>
</evidence>
<dbReference type="PANTHER" id="PTHR24369">
    <property type="entry name" value="ANTIGEN BSP, PUTATIVE-RELATED"/>
    <property type="match status" value="1"/>
</dbReference>
<keyword evidence="8 10" id="KW-0472">Membrane</keyword>
<keyword evidence="4 10" id="KW-0812">Transmembrane</keyword>
<evidence type="ECO:0000256" key="2">
    <source>
        <dbReference type="ARBA" id="ARBA00009634"/>
    </source>
</evidence>
<reference evidence="14" key="3">
    <citation type="submission" date="2019-12" db="UniProtKB">
        <authorList>
            <consortium name="WormBaseParasite"/>
        </authorList>
    </citation>
    <scope>IDENTIFICATION</scope>
</reference>
<dbReference type="SMART" id="SM00365">
    <property type="entry name" value="LRR_SD22"/>
    <property type="match status" value="6"/>
</dbReference>
<evidence type="ECO:0000256" key="9">
    <source>
        <dbReference type="ARBA" id="ARBA00023170"/>
    </source>
</evidence>
<dbReference type="Gene3D" id="3.40.50.10140">
    <property type="entry name" value="Toll/interleukin-1 receptor homology (TIR) domain"/>
    <property type="match status" value="1"/>
</dbReference>
<dbReference type="InterPro" id="IPR000157">
    <property type="entry name" value="TIR_dom"/>
</dbReference>
<evidence type="ECO:0000256" key="5">
    <source>
        <dbReference type="ARBA" id="ARBA00022729"/>
    </source>
</evidence>
<dbReference type="SMART" id="SM00082">
    <property type="entry name" value="LRRCT"/>
    <property type="match status" value="2"/>
</dbReference>
<feature type="chain" id="PRO_5044624272" evidence="11">
    <location>
        <begin position="17"/>
        <end position="1254"/>
    </location>
</feature>
<keyword evidence="6" id="KW-0677">Repeat</keyword>
<evidence type="ECO:0000313" key="13">
    <source>
        <dbReference type="Proteomes" id="UP000046395"/>
    </source>
</evidence>
<feature type="transmembrane region" description="Helical" evidence="10">
    <location>
        <begin position="1018"/>
        <end position="1040"/>
    </location>
</feature>
<evidence type="ECO:0000313" key="14">
    <source>
        <dbReference type="WBParaSite" id="TMUE_1000004651.1"/>
    </source>
</evidence>
<name>A0A5S6QBF4_TRIMR</name>
<dbReference type="Gene3D" id="3.80.10.10">
    <property type="entry name" value="Ribonuclease Inhibitor"/>
    <property type="match status" value="4"/>
</dbReference>
<evidence type="ECO:0000256" key="11">
    <source>
        <dbReference type="SAM" id="SignalP"/>
    </source>
</evidence>
<evidence type="ECO:0000256" key="3">
    <source>
        <dbReference type="ARBA" id="ARBA00022614"/>
    </source>
</evidence>
<dbReference type="InterPro" id="IPR003591">
    <property type="entry name" value="Leu-rich_rpt_typical-subtyp"/>
</dbReference>
<comment type="subcellular location">
    <subcellularLocation>
        <location evidence="1">Membrane</location>
        <topology evidence="1">Single-pass type I membrane protein</topology>
    </subcellularLocation>
</comment>
<dbReference type="InterPro" id="IPR032675">
    <property type="entry name" value="LRR_dom_sf"/>
</dbReference>
<evidence type="ECO:0000259" key="12">
    <source>
        <dbReference type="PROSITE" id="PS50104"/>
    </source>
</evidence>
<dbReference type="PANTHER" id="PTHR24369:SF211">
    <property type="entry name" value="LEUCINE-RICH REPEAT-CONTAINING PROTEIN 15-LIKE"/>
    <property type="match status" value="1"/>
</dbReference>
<dbReference type="PROSITE" id="PS51450">
    <property type="entry name" value="LRR"/>
    <property type="match status" value="3"/>
</dbReference>
<dbReference type="SMART" id="SM00255">
    <property type="entry name" value="TIR"/>
    <property type="match status" value="1"/>
</dbReference>
<evidence type="ECO:0000256" key="4">
    <source>
        <dbReference type="ARBA" id="ARBA00022692"/>
    </source>
</evidence>
<sequence>MRLLVALFCLTTLCDVSTPPSSCPAGCHCLNESDEGQRWKVTCNWDEARFDLFSALPVNVTSSLTIHCSRPLASGLQVERMFKSFGQLRLLRHLAISNCQPANNSARAVLLVGAPARSLPSLRSAQLERLGDSTQIGDKLLDGSSALDKLTITSSGLDAMPSLCHLTELKLLNLSSNRLRNLQWLSMCERNLVVLDVSRNRLAHLSRHQLSTVRNLRVLIAEHNSLQTIAADALDHVDSLHELLLGANQLVSVAKLPSKLVRLDLGANWLSSVPSAIEAMEHGEYLNLSHNRLETFHFDCLRRCASKLRTLDLSANRLALIGLASLTGEMTLRSMDTLSMANNRLERFDLKGLQFPALREFDLSANHLPQLGVAHLNGMPNLRILRVDDNSIGSVEESAFVGTSRLSELSLAGNLLAEVPTAVAALTNLTTLDLSNNRIAAVAKFLFNNMPALSVLNLANNRIVSVDRYVFTNVPALVELNLADNAIAQLAIGSFEGAASLRRLHLQGNSIGDLQGVLVNLSMLEYVNVSSNAIAYLDMGFLPSSLGRLDASRNRLTRVTNFLHRLRPNMALREADLSHNAIHQLSADSLPATLRTVNLSHNAIERVHPRAFYKCAHLDSVDLRANRLHSVDASAFELAPVKEASLESPIPSSVLYLAGNPFRCDCRIGWLNRPLMEGVRMDEGEGRMPTLIDRQQLLCTTGDDQRPIAIAGAPNEVFVCAYDRFCMVDCPCCEFNSCDCNSVCPTDCHCRHDASLTINQVICSGVDAHPKSVPMLATEIRMDGVAVGSGGRRLARNAFLGRHRLRQLYLNASGVSSIDEKAFNDLVALQLLDLSGNRLELLSGAEFYKVPNVTHLFLHNNRLTTVGDYLFAQLTNLRVLTLHGNRLGYLPPKLAFVGGSTMAVSSVTLRENPWKCDCGDHLLLQNWLPRNRDLVPDHELLYCQDDLSAPDNGSTVLRLLPPSKGDRLVKVNFWTFLIDLNRTFCQSLPRRAVDQANNSDYRPLEATIDREGQRQHNLAPLAVVISAGVTVALLGALVGYKLCIRAKRKQCYKKYVGGELSCDNGNYSLPASLLPLQHDILVLCSWEEQRWAEQQLVKRLERELPYHSVCMLYRDLFDDGLPEGRTHQRVADELIAAMERSWRVLAVLSDSFVNNEWQRPAIRIAFDHLLRDRRQRNVVLILPGQLAPGTDPILAHHMRTNRCLQWSDPLFWEKLRDSVPQRVDVDPTPVAAFSESSSSNYADVYGTIVPSHFV</sequence>
<dbReference type="InterPro" id="IPR001611">
    <property type="entry name" value="Leu-rich_rpt"/>
</dbReference>
<dbReference type="PRINTS" id="PR00019">
    <property type="entry name" value="LEURICHRPT"/>
</dbReference>
<dbReference type="InterPro" id="IPR000483">
    <property type="entry name" value="Cys-rich_flank_reg_C"/>
</dbReference>
<dbReference type="Pfam" id="PF13676">
    <property type="entry name" value="TIR_2"/>
    <property type="match status" value="1"/>
</dbReference>
<keyword evidence="3" id="KW-0433">Leucine-rich repeat</keyword>
<dbReference type="WBParaSite" id="TMUE_1000004651.1">
    <property type="protein sequence ID" value="TMUE_1000004651.1"/>
    <property type="gene ID" value="WBGene00293986"/>
</dbReference>
<dbReference type="GO" id="GO:0007165">
    <property type="term" value="P:signal transduction"/>
    <property type="evidence" value="ECO:0007669"/>
    <property type="project" value="InterPro"/>
</dbReference>
<dbReference type="STRING" id="70415.A0A5S6QBF4"/>
<dbReference type="WBParaSite" id="TMUE_1000004651.4">
    <property type="protein sequence ID" value="TMUE_1000004651.4"/>
    <property type="gene ID" value="WBGene00293986"/>
</dbReference>
<dbReference type="GO" id="GO:0005886">
    <property type="term" value="C:plasma membrane"/>
    <property type="evidence" value="ECO:0007669"/>
    <property type="project" value="TreeGrafter"/>
</dbReference>
<dbReference type="WBParaSite" id="TMUE_1000004651.2">
    <property type="protein sequence ID" value="TMUE_1000004651.2"/>
    <property type="gene ID" value="WBGene00293986"/>
</dbReference>
<keyword evidence="7 10" id="KW-1133">Transmembrane helix</keyword>
<dbReference type="InterPro" id="IPR035897">
    <property type="entry name" value="Toll_tir_struct_dom_sf"/>
</dbReference>
<accession>A0A5S6QBF4</accession>
<dbReference type="AlphaFoldDB" id="A0A5S6QBF4"/>
<protein>
    <submittedName>
        <fullName evidence="14 15">TIR domain-containing protein</fullName>
    </submittedName>
</protein>
<evidence type="ECO:0000256" key="8">
    <source>
        <dbReference type="ARBA" id="ARBA00023136"/>
    </source>
</evidence>
<keyword evidence="5 11" id="KW-0732">Signal</keyword>
<comment type="similarity">
    <text evidence="2">Belongs to the Toll-like receptor family.</text>
</comment>
<proteinExistence type="inferred from homology"/>
<organism evidence="13 14">
    <name type="scientific">Trichuris muris</name>
    <name type="common">Mouse whipworm</name>
    <dbReference type="NCBI Taxonomy" id="70415"/>
    <lineage>
        <taxon>Eukaryota</taxon>
        <taxon>Metazoa</taxon>
        <taxon>Ecdysozoa</taxon>
        <taxon>Nematoda</taxon>
        <taxon>Enoplea</taxon>
        <taxon>Dorylaimia</taxon>
        <taxon>Trichinellida</taxon>
        <taxon>Trichuridae</taxon>
        <taxon>Trichuris</taxon>
    </lineage>
</organism>
<evidence type="ECO:0000256" key="10">
    <source>
        <dbReference type="SAM" id="Phobius"/>
    </source>
</evidence>
<keyword evidence="13" id="KW-1185">Reference proteome</keyword>
<reference evidence="13" key="1">
    <citation type="submission" date="2013-11" db="EMBL/GenBank/DDBJ databases">
        <authorList>
            <person name="Aslett M."/>
        </authorList>
    </citation>
    <scope>NUCLEOTIDE SEQUENCE [LARGE SCALE GENOMIC DNA]</scope>
    <source>
        <strain evidence="13">Edinburgh</strain>
    </source>
</reference>
<dbReference type="SUPFAM" id="SSF52058">
    <property type="entry name" value="L domain-like"/>
    <property type="match status" value="3"/>
</dbReference>
<dbReference type="Pfam" id="PF13855">
    <property type="entry name" value="LRR_8"/>
    <property type="match status" value="6"/>
</dbReference>
<dbReference type="InterPro" id="IPR050541">
    <property type="entry name" value="LRR_TM_domain-containing"/>
</dbReference>
<feature type="domain" description="TIR" evidence="12">
    <location>
        <begin position="1076"/>
        <end position="1219"/>
    </location>
</feature>
<dbReference type="Proteomes" id="UP000046395">
    <property type="component" value="Unassembled WGS sequence"/>
</dbReference>
<dbReference type="SUPFAM" id="SSF52200">
    <property type="entry name" value="Toll/Interleukin receptor TIR domain"/>
    <property type="match status" value="1"/>
</dbReference>
<dbReference type="FunFam" id="3.80.10.10:FF:001164">
    <property type="entry name" value="GH01279p"/>
    <property type="match status" value="1"/>
</dbReference>
<evidence type="ECO:0000256" key="6">
    <source>
        <dbReference type="ARBA" id="ARBA00022737"/>
    </source>
</evidence>
<dbReference type="WBParaSite" id="TMUE_1000004651.3">
    <property type="protein sequence ID" value="TMUE_1000004651.3"/>
    <property type="gene ID" value="WBGene00293986"/>
</dbReference>
<evidence type="ECO:0000256" key="7">
    <source>
        <dbReference type="ARBA" id="ARBA00022989"/>
    </source>
</evidence>
<reference evidence="13" key="2">
    <citation type="submission" date="2014-03" db="EMBL/GenBank/DDBJ databases">
        <title>The whipworm genome and dual-species transcriptomics of an intimate host-pathogen interaction.</title>
        <authorList>
            <person name="Foth B.J."/>
            <person name="Tsai I.J."/>
            <person name="Reid A.J."/>
            <person name="Bancroft A.J."/>
            <person name="Nichol S."/>
            <person name="Tracey A."/>
            <person name="Holroyd N."/>
            <person name="Cotton J.A."/>
            <person name="Stanley E.J."/>
            <person name="Zarowiecki M."/>
            <person name="Liu J.Z."/>
            <person name="Huckvale T."/>
            <person name="Cooper P.J."/>
            <person name="Grencis R.K."/>
            <person name="Berriman M."/>
        </authorList>
    </citation>
    <scope>NUCLEOTIDE SEQUENCE [LARGE SCALE GENOMIC DNA]</scope>
    <source>
        <strain evidence="13">Edinburgh</strain>
    </source>
</reference>